<dbReference type="KEGG" id="eiv:EIN_272160"/>
<evidence type="ECO:0000313" key="1">
    <source>
        <dbReference type="EMBL" id="ELP89861.1"/>
    </source>
</evidence>
<dbReference type="RefSeq" id="XP_004256632.1">
    <property type="nucleotide sequence ID" value="XM_004256584.1"/>
</dbReference>
<reference evidence="1 2" key="1">
    <citation type="submission" date="2012-10" db="EMBL/GenBank/DDBJ databases">
        <authorList>
            <person name="Zafar N."/>
            <person name="Inman J."/>
            <person name="Hall N."/>
            <person name="Lorenzi H."/>
            <person name="Caler E."/>
        </authorList>
    </citation>
    <scope>NUCLEOTIDE SEQUENCE [LARGE SCALE GENOMIC DNA]</scope>
    <source>
        <strain evidence="1 2">IP1</strain>
    </source>
</reference>
<keyword evidence="2" id="KW-1185">Reference proteome</keyword>
<feature type="non-terminal residue" evidence="1">
    <location>
        <position position="123"/>
    </location>
</feature>
<feature type="non-terminal residue" evidence="1">
    <location>
        <position position="1"/>
    </location>
</feature>
<evidence type="ECO:0000313" key="2">
    <source>
        <dbReference type="Proteomes" id="UP000014680"/>
    </source>
</evidence>
<organism evidence="1 2">
    <name type="scientific">Entamoeba invadens IP1</name>
    <dbReference type="NCBI Taxonomy" id="370355"/>
    <lineage>
        <taxon>Eukaryota</taxon>
        <taxon>Amoebozoa</taxon>
        <taxon>Evosea</taxon>
        <taxon>Archamoebae</taxon>
        <taxon>Mastigamoebida</taxon>
        <taxon>Entamoebidae</taxon>
        <taxon>Entamoeba</taxon>
    </lineage>
</organism>
<dbReference type="VEuPathDB" id="AmoebaDB:EIN_272160"/>
<dbReference type="InterPro" id="IPR026906">
    <property type="entry name" value="LRR_5"/>
</dbReference>
<sequence>MKAFGYIFHNVNLTSKDNDLYGTKIDFSAIKTIYNEDKNITIKNTPNTKNYNFGFSSDITKFVIPSQIEVLNNCDYIKEYIKEVDISLVIERVTKKCFSNVKLLQSVTFSDSLKIIKDEVFYN</sequence>
<dbReference type="Gene3D" id="3.80.10.10">
    <property type="entry name" value="Ribonuclease Inhibitor"/>
    <property type="match status" value="1"/>
</dbReference>
<dbReference type="InterPro" id="IPR032675">
    <property type="entry name" value="LRR_dom_sf"/>
</dbReference>
<proteinExistence type="predicted"/>
<protein>
    <recommendedName>
        <fullName evidence="3">Leucine rich repeat containing protein BspA family protein</fullName>
    </recommendedName>
</protein>
<gene>
    <name evidence="1" type="ORF">EIN_272160</name>
</gene>
<dbReference type="AlphaFoldDB" id="A0A0A1U9S0"/>
<evidence type="ECO:0008006" key="3">
    <source>
        <dbReference type="Google" id="ProtNLM"/>
    </source>
</evidence>
<name>A0A0A1U9S0_ENTIV</name>
<dbReference type="EMBL" id="KB206568">
    <property type="protein sequence ID" value="ELP89861.1"/>
    <property type="molecule type" value="Genomic_DNA"/>
</dbReference>
<dbReference type="Pfam" id="PF13306">
    <property type="entry name" value="LRR_5"/>
    <property type="match status" value="1"/>
</dbReference>
<dbReference type="GeneID" id="14888831"/>
<accession>A0A0A1U9S0</accession>
<dbReference type="Proteomes" id="UP000014680">
    <property type="component" value="Unassembled WGS sequence"/>
</dbReference>